<name>A0A9Q9VTG7_CYPCA</name>
<protein>
    <submittedName>
        <fullName evidence="1">SCO-spondin-like</fullName>
    </submittedName>
</protein>
<accession>A0A9Q9VTG7</accession>
<evidence type="ECO:0000313" key="1">
    <source>
        <dbReference type="RefSeq" id="XP_042570882.1"/>
    </source>
</evidence>
<dbReference type="GeneID" id="122135512"/>
<reference evidence="1" key="1">
    <citation type="submission" date="2025-08" db="UniProtKB">
        <authorList>
            <consortium name="RefSeq"/>
        </authorList>
    </citation>
    <scope>IDENTIFICATION</scope>
    <source>
        <tissue evidence="1">Muscle</tissue>
    </source>
</reference>
<gene>
    <name evidence="1" type="primary">LOC122135512</name>
</gene>
<sequence>MGPRATEGCVCEEGQCVIPALCQCEEEDGTLREGEGKVLEAESCCPVCHREYPEDPVAECLLTLRSGTSPRATVAWTTWGSASAEGAVCPGPMSVWRSRIFRCSLTAAAKAGPAEPVLFLSLQCASGDVEPVVHSCECTAARVGNARGNSLKHRSVSLTSGDESPLRFVWKD</sequence>
<dbReference type="Proteomes" id="UP001155660">
    <property type="component" value="Chromosome A24"/>
</dbReference>
<proteinExistence type="predicted"/>
<dbReference type="KEGG" id="ccar:122135512"/>
<dbReference type="RefSeq" id="XP_042570882.1">
    <property type="nucleotide sequence ID" value="XM_042714948.1"/>
</dbReference>
<organism evidence="1">
    <name type="scientific">Cyprinus carpio</name>
    <name type="common">Common carp</name>
    <dbReference type="NCBI Taxonomy" id="7962"/>
    <lineage>
        <taxon>Eukaryota</taxon>
        <taxon>Metazoa</taxon>
        <taxon>Chordata</taxon>
        <taxon>Craniata</taxon>
        <taxon>Vertebrata</taxon>
        <taxon>Euteleostomi</taxon>
        <taxon>Actinopterygii</taxon>
        <taxon>Neopterygii</taxon>
        <taxon>Teleostei</taxon>
        <taxon>Ostariophysi</taxon>
        <taxon>Cypriniformes</taxon>
        <taxon>Cyprinidae</taxon>
        <taxon>Cyprininae</taxon>
        <taxon>Cyprinus</taxon>
    </lineage>
</organism>
<dbReference type="AlphaFoldDB" id="A0A9Q9VTG7"/>
<dbReference type="OrthoDB" id="6262482at2759"/>